<gene>
    <name evidence="2" type="ORF">VA7868_01477</name>
</gene>
<dbReference type="RefSeq" id="WP_073603211.1">
    <property type="nucleotide sequence ID" value="NZ_FQXZ01000014.1"/>
</dbReference>
<accession>A0A1M5Y3U7</accession>
<reference evidence="2 3" key="1">
    <citation type="submission" date="2016-11" db="EMBL/GenBank/DDBJ databases">
        <authorList>
            <person name="Jaros S."/>
            <person name="Januszkiewicz K."/>
            <person name="Wedrychowicz H."/>
        </authorList>
    </citation>
    <scope>NUCLEOTIDE SEQUENCE [LARGE SCALE GENOMIC DNA]</scope>
    <source>
        <strain evidence="2 3">CECT 7868</strain>
    </source>
</reference>
<feature type="compositionally biased region" description="Basic and acidic residues" evidence="1">
    <location>
        <begin position="1"/>
        <end position="13"/>
    </location>
</feature>
<evidence type="ECO:0000313" key="2">
    <source>
        <dbReference type="EMBL" id="SHI06717.1"/>
    </source>
</evidence>
<evidence type="ECO:0000313" key="3">
    <source>
        <dbReference type="Proteomes" id="UP000184608"/>
    </source>
</evidence>
<sequence>MYTQTEKSKENKNRMAISSVVQKKSNRKQGVGLVDNRREMVEQRKLQNNIFNCVTQGEQTDSLLQRQPVVQFNLDQNGNKCKSHVKWIRKLIPEIQLRLNELRDMDDFRKTYLNLRHQTKITQVGIHIGRYLTETNQDHFSTDNHFNSGNARRLEFLENRLIGYKLDINALWMEFVNRDVNDFLRTQVRRMTTFTTRVLADSDLATRVLSFNNQPIDRDDVAQHVTDRIHSFKRPGLKGWMKAIDTEDSGSHIIIISAGNHGGFPIHFTNHKDNVNGVATIDEHNNAVINKLFPDSVGWMGAHTTLELFGKNDPKNPHFFKGEGLKMPSNASNGDQPTFNQQCRDKLTEAGITVANTELALSHALTNTINNKIAPQVTNLKAERNNQIL</sequence>
<organism evidence="2 3">
    <name type="scientific">Vibrio aerogenes CECT 7868</name>
    <dbReference type="NCBI Taxonomy" id="1216006"/>
    <lineage>
        <taxon>Bacteria</taxon>
        <taxon>Pseudomonadati</taxon>
        <taxon>Pseudomonadota</taxon>
        <taxon>Gammaproteobacteria</taxon>
        <taxon>Vibrionales</taxon>
        <taxon>Vibrionaceae</taxon>
        <taxon>Vibrio</taxon>
    </lineage>
</organism>
<dbReference type="OrthoDB" id="6316384at2"/>
<proteinExistence type="predicted"/>
<dbReference type="AlphaFoldDB" id="A0A1M5Y3U7"/>
<protein>
    <submittedName>
        <fullName evidence="2">Uncharacterized protein</fullName>
    </submittedName>
</protein>
<evidence type="ECO:0000256" key="1">
    <source>
        <dbReference type="SAM" id="MobiDB-lite"/>
    </source>
</evidence>
<name>A0A1M5Y3U7_9VIBR</name>
<keyword evidence="3" id="KW-1185">Reference proteome</keyword>
<feature type="region of interest" description="Disordered" evidence="1">
    <location>
        <begin position="1"/>
        <end position="29"/>
    </location>
</feature>
<dbReference type="Proteomes" id="UP000184608">
    <property type="component" value="Unassembled WGS sequence"/>
</dbReference>
<dbReference type="EMBL" id="FQXZ01000014">
    <property type="protein sequence ID" value="SHI06717.1"/>
    <property type="molecule type" value="Genomic_DNA"/>
</dbReference>
<dbReference type="STRING" id="1216006.VA7868_01477"/>